<dbReference type="InterPro" id="IPR013078">
    <property type="entry name" value="His_Pase_superF_clade-1"/>
</dbReference>
<evidence type="ECO:0008006" key="3">
    <source>
        <dbReference type="Google" id="ProtNLM"/>
    </source>
</evidence>
<keyword evidence="2" id="KW-1185">Reference proteome</keyword>
<dbReference type="Gene3D" id="3.40.50.1240">
    <property type="entry name" value="Phosphoglycerate mutase-like"/>
    <property type="match status" value="1"/>
</dbReference>
<accession>A0A8J2Y8Y6</accession>
<dbReference type="CDD" id="cd07067">
    <property type="entry name" value="HP_PGM_like"/>
    <property type="match status" value="1"/>
</dbReference>
<dbReference type="Proteomes" id="UP000652231">
    <property type="component" value="Unassembled WGS sequence"/>
</dbReference>
<organism evidence="1 2">
    <name type="scientific">Planktosalinus lacus</name>
    <dbReference type="NCBI Taxonomy" id="1526573"/>
    <lineage>
        <taxon>Bacteria</taxon>
        <taxon>Pseudomonadati</taxon>
        <taxon>Bacteroidota</taxon>
        <taxon>Flavobacteriia</taxon>
        <taxon>Flavobacteriales</taxon>
        <taxon>Flavobacteriaceae</taxon>
        <taxon>Planktosalinus</taxon>
    </lineage>
</organism>
<comment type="caution">
    <text evidence="1">The sequence shown here is derived from an EMBL/GenBank/DDBJ whole genome shotgun (WGS) entry which is preliminary data.</text>
</comment>
<evidence type="ECO:0000313" key="1">
    <source>
        <dbReference type="EMBL" id="GGD83792.1"/>
    </source>
</evidence>
<dbReference type="RefSeq" id="WP_188439139.1">
    <property type="nucleotide sequence ID" value="NZ_BMGK01000002.1"/>
</dbReference>
<dbReference type="AlphaFoldDB" id="A0A8J2Y8Y6"/>
<dbReference type="PROSITE" id="PS51257">
    <property type="entry name" value="PROKAR_LIPOPROTEIN"/>
    <property type="match status" value="1"/>
</dbReference>
<evidence type="ECO:0000313" key="2">
    <source>
        <dbReference type="Proteomes" id="UP000652231"/>
    </source>
</evidence>
<dbReference type="InterPro" id="IPR029033">
    <property type="entry name" value="His_PPase_superfam"/>
</dbReference>
<dbReference type="SMART" id="SM00855">
    <property type="entry name" value="PGAM"/>
    <property type="match status" value="1"/>
</dbReference>
<dbReference type="Pfam" id="PF00300">
    <property type="entry name" value="His_Phos_1"/>
    <property type="match status" value="1"/>
</dbReference>
<reference evidence="1" key="1">
    <citation type="journal article" date="2014" name="Int. J. Syst. Evol. Microbiol.">
        <title>Complete genome sequence of Corynebacterium casei LMG S-19264T (=DSM 44701T), isolated from a smear-ripened cheese.</title>
        <authorList>
            <consortium name="US DOE Joint Genome Institute (JGI-PGF)"/>
            <person name="Walter F."/>
            <person name="Albersmeier A."/>
            <person name="Kalinowski J."/>
            <person name="Ruckert C."/>
        </authorList>
    </citation>
    <scope>NUCLEOTIDE SEQUENCE</scope>
    <source>
        <strain evidence="1">CGMCC 1.12924</strain>
    </source>
</reference>
<sequence>MKITASIILLFLISSCDNTTTEKPVKKEMDFTTTTYYLIRHAEKDRTNPDDEDPNLNEEGLLRAEHWAAVFSEIKLDAVYSSNYKRTQQTAQPVARKQNLKIENYDPHKVYETDFFEKTKGKQILVVGHSNTVPVFVNHVLGQERYENIPDSIDGRLYVVTKTADQATSFILNLE</sequence>
<gene>
    <name evidence="1" type="ORF">GCM10011312_04850</name>
</gene>
<dbReference type="EMBL" id="BMGK01000002">
    <property type="protein sequence ID" value="GGD83792.1"/>
    <property type="molecule type" value="Genomic_DNA"/>
</dbReference>
<proteinExistence type="predicted"/>
<protein>
    <recommendedName>
        <fullName evidence="3">Phosphoglycerate mutase</fullName>
    </recommendedName>
</protein>
<reference evidence="1" key="2">
    <citation type="submission" date="2020-09" db="EMBL/GenBank/DDBJ databases">
        <authorList>
            <person name="Sun Q."/>
            <person name="Zhou Y."/>
        </authorList>
    </citation>
    <scope>NUCLEOTIDE SEQUENCE</scope>
    <source>
        <strain evidence="1">CGMCC 1.12924</strain>
    </source>
</reference>
<dbReference type="SUPFAM" id="SSF53254">
    <property type="entry name" value="Phosphoglycerate mutase-like"/>
    <property type="match status" value="1"/>
</dbReference>
<name>A0A8J2Y8Y6_9FLAO</name>